<evidence type="ECO:0000259" key="2">
    <source>
        <dbReference type="PROSITE" id="PS50943"/>
    </source>
</evidence>
<dbReference type="SUPFAM" id="SSF51182">
    <property type="entry name" value="RmlC-like cupins"/>
    <property type="match status" value="1"/>
</dbReference>
<proteinExistence type="predicted"/>
<dbReference type="InterPro" id="IPR013096">
    <property type="entry name" value="Cupin_2"/>
</dbReference>
<protein>
    <submittedName>
        <fullName evidence="3">Transcriptional regulator</fullName>
    </submittedName>
</protein>
<comment type="caution">
    <text evidence="3">The sequence shown here is derived from an EMBL/GenBank/DDBJ whole genome shotgun (WGS) entry which is preliminary data.</text>
</comment>
<dbReference type="Gene3D" id="2.60.120.10">
    <property type="entry name" value="Jelly Rolls"/>
    <property type="match status" value="1"/>
</dbReference>
<organism evidence="3 4">
    <name type="scientific">Algimonas ampicilliniresistens</name>
    <dbReference type="NCBI Taxonomy" id="1298735"/>
    <lineage>
        <taxon>Bacteria</taxon>
        <taxon>Pseudomonadati</taxon>
        <taxon>Pseudomonadota</taxon>
        <taxon>Alphaproteobacteria</taxon>
        <taxon>Maricaulales</taxon>
        <taxon>Robiginitomaculaceae</taxon>
        <taxon>Algimonas</taxon>
    </lineage>
</organism>
<feature type="domain" description="HTH cro/C1-type" evidence="2">
    <location>
        <begin position="32"/>
        <end position="86"/>
    </location>
</feature>
<dbReference type="RefSeq" id="WP_284388608.1">
    <property type="nucleotide sequence ID" value="NZ_BSNK01000001.1"/>
</dbReference>
<accession>A0ABQ5V728</accession>
<sequence>MPKTPTSTRKARTRRQPCAETDALAEKLGETIGRLRKADQLSLGDLSEMSGVAKSMISQIEKNESNPTVATLSRLSQALGTSVEAMFAAAPTDTALVQHAKVQDIPRITSDDGLCELRIIGAIETVQFVQVYDFRAEPGGVLISSPHPIGSVENLTILSGELEVRIADERWSAREGETLRYHADRPHSIHNLGDTLAHATMVNILAHSVRSG</sequence>
<evidence type="ECO:0000256" key="1">
    <source>
        <dbReference type="ARBA" id="ARBA00023125"/>
    </source>
</evidence>
<dbReference type="CDD" id="cd02209">
    <property type="entry name" value="cupin_XRE_C"/>
    <property type="match status" value="1"/>
</dbReference>
<dbReference type="InterPro" id="IPR014710">
    <property type="entry name" value="RmlC-like_jellyroll"/>
</dbReference>
<dbReference type="CDD" id="cd00093">
    <property type="entry name" value="HTH_XRE"/>
    <property type="match status" value="1"/>
</dbReference>
<keyword evidence="4" id="KW-1185">Reference proteome</keyword>
<evidence type="ECO:0000313" key="4">
    <source>
        <dbReference type="Proteomes" id="UP001161391"/>
    </source>
</evidence>
<name>A0ABQ5V728_9PROT</name>
<reference evidence="3" key="2">
    <citation type="submission" date="2023-01" db="EMBL/GenBank/DDBJ databases">
        <title>Draft genome sequence of Algimonas ampicilliniresistens strain NBRC 108219.</title>
        <authorList>
            <person name="Sun Q."/>
            <person name="Mori K."/>
        </authorList>
    </citation>
    <scope>NUCLEOTIDE SEQUENCE</scope>
    <source>
        <strain evidence="3">NBRC 108219</strain>
    </source>
</reference>
<dbReference type="SUPFAM" id="SSF47413">
    <property type="entry name" value="lambda repressor-like DNA-binding domains"/>
    <property type="match status" value="1"/>
</dbReference>
<dbReference type="Gene3D" id="1.10.260.40">
    <property type="entry name" value="lambda repressor-like DNA-binding domains"/>
    <property type="match status" value="1"/>
</dbReference>
<dbReference type="EMBL" id="BSNK01000001">
    <property type="protein sequence ID" value="GLQ23314.1"/>
    <property type="molecule type" value="Genomic_DNA"/>
</dbReference>
<dbReference type="PANTHER" id="PTHR46797:SF1">
    <property type="entry name" value="METHYLPHOSPHONATE SYNTHASE"/>
    <property type="match status" value="1"/>
</dbReference>
<gene>
    <name evidence="3" type="ORF">GCM10007853_11880</name>
</gene>
<dbReference type="InterPro" id="IPR010982">
    <property type="entry name" value="Lambda_DNA-bd_dom_sf"/>
</dbReference>
<reference evidence="3" key="1">
    <citation type="journal article" date="2014" name="Int. J. Syst. Evol. Microbiol.">
        <title>Complete genome of a new Firmicutes species belonging to the dominant human colonic microbiota ('Ruminococcus bicirculans') reveals two chromosomes and a selective capacity to utilize plant glucans.</title>
        <authorList>
            <consortium name="NISC Comparative Sequencing Program"/>
            <person name="Wegmann U."/>
            <person name="Louis P."/>
            <person name="Goesmann A."/>
            <person name="Henrissat B."/>
            <person name="Duncan S.H."/>
            <person name="Flint H.J."/>
        </authorList>
    </citation>
    <scope>NUCLEOTIDE SEQUENCE</scope>
    <source>
        <strain evidence="3">NBRC 108219</strain>
    </source>
</reference>
<dbReference type="Pfam" id="PF07883">
    <property type="entry name" value="Cupin_2"/>
    <property type="match status" value="1"/>
</dbReference>
<dbReference type="InterPro" id="IPR050807">
    <property type="entry name" value="TransReg_Diox_bact_type"/>
</dbReference>
<dbReference type="Pfam" id="PF01381">
    <property type="entry name" value="HTH_3"/>
    <property type="match status" value="1"/>
</dbReference>
<dbReference type="PANTHER" id="PTHR46797">
    <property type="entry name" value="HTH-TYPE TRANSCRIPTIONAL REGULATOR"/>
    <property type="match status" value="1"/>
</dbReference>
<evidence type="ECO:0000313" key="3">
    <source>
        <dbReference type="EMBL" id="GLQ23314.1"/>
    </source>
</evidence>
<dbReference type="Proteomes" id="UP001161391">
    <property type="component" value="Unassembled WGS sequence"/>
</dbReference>
<dbReference type="SMART" id="SM00530">
    <property type="entry name" value="HTH_XRE"/>
    <property type="match status" value="1"/>
</dbReference>
<dbReference type="InterPro" id="IPR001387">
    <property type="entry name" value="Cro/C1-type_HTH"/>
</dbReference>
<keyword evidence="1" id="KW-0238">DNA-binding</keyword>
<dbReference type="InterPro" id="IPR011051">
    <property type="entry name" value="RmlC_Cupin_sf"/>
</dbReference>
<dbReference type="PROSITE" id="PS50943">
    <property type="entry name" value="HTH_CROC1"/>
    <property type="match status" value="1"/>
</dbReference>